<dbReference type="EMBL" id="VMBG01000002">
    <property type="protein sequence ID" value="TSJ76728.1"/>
    <property type="molecule type" value="Genomic_DNA"/>
</dbReference>
<evidence type="ECO:0000256" key="1">
    <source>
        <dbReference type="SAM" id="Phobius"/>
    </source>
</evidence>
<feature type="transmembrane region" description="Helical" evidence="1">
    <location>
        <begin position="56"/>
        <end position="77"/>
    </location>
</feature>
<dbReference type="Gene3D" id="3.40.50.410">
    <property type="entry name" value="von Willebrand factor, type A domain"/>
    <property type="match status" value="1"/>
</dbReference>
<name>A0A556QJC1_9BACT</name>
<protein>
    <submittedName>
        <fullName evidence="4">VWA domain-containing protein</fullName>
    </submittedName>
</protein>
<dbReference type="Pfam" id="PF13519">
    <property type="entry name" value="VWA_2"/>
    <property type="match status" value="1"/>
</dbReference>
<dbReference type="RefSeq" id="WP_144230485.1">
    <property type="nucleotide sequence ID" value="NZ_CBCRVV010000009.1"/>
</dbReference>
<keyword evidence="1" id="KW-0812">Transmembrane</keyword>
<evidence type="ECO:0000259" key="2">
    <source>
        <dbReference type="Pfam" id="PF07584"/>
    </source>
</evidence>
<dbReference type="InterPro" id="IPR011933">
    <property type="entry name" value="Double_TM_dom"/>
</dbReference>
<dbReference type="PANTHER" id="PTHR37464">
    <property type="entry name" value="BLL2463 PROTEIN"/>
    <property type="match status" value="1"/>
</dbReference>
<dbReference type="SUPFAM" id="SSF53300">
    <property type="entry name" value="vWA-like"/>
    <property type="match status" value="1"/>
</dbReference>
<dbReference type="PANTHER" id="PTHR37464:SF1">
    <property type="entry name" value="BLL2463 PROTEIN"/>
    <property type="match status" value="1"/>
</dbReference>
<keyword evidence="1" id="KW-1133">Transmembrane helix</keyword>
<feature type="domain" description="VWFA" evidence="3">
    <location>
        <begin position="88"/>
        <end position="188"/>
    </location>
</feature>
<feature type="transmembrane region" description="Helical" evidence="1">
    <location>
        <begin position="6"/>
        <end position="24"/>
    </location>
</feature>
<dbReference type="SUPFAM" id="SSF52317">
    <property type="entry name" value="Class I glutamine amidotransferase-like"/>
    <property type="match status" value="1"/>
</dbReference>
<keyword evidence="5" id="KW-1185">Reference proteome</keyword>
<feature type="domain" description="Aerotolerance regulator N-terminal" evidence="2">
    <location>
        <begin position="1"/>
        <end position="75"/>
    </location>
</feature>
<sequence length="656" mass="70406">MNWLSPNFLLAAAAIALPLVLHLLRRRVTRTVPFPALRFLKTNHPRDRRQNFYRRLVLTLRCLVLALLAAAFARPFFGQPASTSARATVVVIDNSFSLQAPDRWPQLKDWARRELGNASAGDTVGLLLMNPRPSWLVPPTRDTAAALAALNDLQPGWETTRAEPALRLAADTLAASAARTRKLIYLGDHQTLGWAGTDFARHLPAGVSAVFPEKPSAPTKQQTALLSPALSPSGDTLTATVVVRHFGPAARTNLRIFAGDTKNPLHIETLDLAADETRTVRVTLPAAAVLSTAWIRFSLDTDDLPADDTVWALAPSSASAKRLVLIDPAPAGAEADYVATACNTLATLPPELRVSPIPNVAWPARAAAVLRNNTSFTGDAATRLDAFLAAGGSALIFLDGGADQFTWLARHGITPVARPAADARVRDWAVDHPLVAPLAAANLRSLVGWSFKRGWSLPADSVEPLASWSDGAPALGELRLGSGRVLIAGFTADRRDGEWPLAPAFVPFLHRAVLHLLETGAIAVNAAVVGQPLTLPDGEPGSWRALAGPAIDQPPATAGGALTPRAPGVYEWTRGRERTLYAINVPPEESDLAAWSEGTPWTQLESTERVAPSAAVERLQLADQDAEQQSPLWWWCFAAMAVFALAELTFANRTTR</sequence>
<dbReference type="InterPro" id="IPR036465">
    <property type="entry name" value="vWFA_dom_sf"/>
</dbReference>
<organism evidence="4 5">
    <name type="scientific">Rariglobus hedericola</name>
    <dbReference type="NCBI Taxonomy" id="2597822"/>
    <lineage>
        <taxon>Bacteria</taxon>
        <taxon>Pseudomonadati</taxon>
        <taxon>Verrucomicrobiota</taxon>
        <taxon>Opitutia</taxon>
        <taxon>Opitutales</taxon>
        <taxon>Opitutaceae</taxon>
        <taxon>Rariglobus</taxon>
    </lineage>
</organism>
<dbReference type="InterPro" id="IPR029062">
    <property type="entry name" value="Class_I_gatase-like"/>
</dbReference>
<gene>
    <name evidence="4" type="ORF">FPL22_11420</name>
</gene>
<reference evidence="4 5" key="1">
    <citation type="submission" date="2019-07" db="EMBL/GenBank/DDBJ databases">
        <title>Description of 53C-WASEF.</title>
        <authorList>
            <person name="Pitt A."/>
            <person name="Hahn M.W."/>
        </authorList>
    </citation>
    <scope>NUCLEOTIDE SEQUENCE [LARGE SCALE GENOMIC DNA]</scope>
    <source>
        <strain evidence="4 5">53C-WASEF</strain>
    </source>
</reference>
<accession>A0A556QJC1</accession>
<comment type="caution">
    <text evidence="4">The sequence shown here is derived from an EMBL/GenBank/DDBJ whole genome shotgun (WGS) entry which is preliminary data.</text>
</comment>
<dbReference type="Pfam" id="PF07584">
    <property type="entry name" value="BatA"/>
    <property type="match status" value="1"/>
</dbReference>
<evidence type="ECO:0000313" key="4">
    <source>
        <dbReference type="EMBL" id="TSJ76728.1"/>
    </source>
</evidence>
<keyword evidence="1" id="KW-0472">Membrane</keyword>
<dbReference type="InterPro" id="IPR002035">
    <property type="entry name" value="VWF_A"/>
</dbReference>
<dbReference type="NCBIfam" id="TIGR02226">
    <property type="entry name" value="two_anch"/>
    <property type="match status" value="1"/>
</dbReference>
<evidence type="ECO:0000313" key="5">
    <source>
        <dbReference type="Proteomes" id="UP000315648"/>
    </source>
</evidence>
<dbReference type="OrthoDB" id="176385at2"/>
<dbReference type="AlphaFoldDB" id="A0A556QJC1"/>
<evidence type="ECO:0000259" key="3">
    <source>
        <dbReference type="Pfam" id="PF13519"/>
    </source>
</evidence>
<dbReference type="InterPro" id="IPR024163">
    <property type="entry name" value="Aerotolerance_reg_N"/>
</dbReference>
<dbReference type="Proteomes" id="UP000315648">
    <property type="component" value="Unassembled WGS sequence"/>
</dbReference>
<proteinExistence type="predicted"/>